<protein>
    <submittedName>
        <fullName evidence="1">Uncharacterized protein</fullName>
    </submittedName>
</protein>
<keyword evidence="2" id="KW-1185">Reference proteome</keyword>
<reference evidence="1 2" key="1">
    <citation type="journal article" date="2024" name="G3 (Bethesda)">
        <title>Genome assembly of Hibiscus sabdariffa L. provides insights into metabolisms of medicinal natural products.</title>
        <authorList>
            <person name="Kim T."/>
        </authorList>
    </citation>
    <scope>NUCLEOTIDE SEQUENCE [LARGE SCALE GENOMIC DNA]</scope>
    <source>
        <strain evidence="1">TK-2024</strain>
        <tissue evidence="1">Old leaves</tissue>
    </source>
</reference>
<name>A0ABR2U9L4_9ROSI</name>
<comment type="caution">
    <text evidence="1">The sequence shown here is derived from an EMBL/GenBank/DDBJ whole genome shotgun (WGS) entry which is preliminary data.</text>
</comment>
<evidence type="ECO:0000313" key="1">
    <source>
        <dbReference type="EMBL" id="KAK9046322.1"/>
    </source>
</evidence>
<gene>
    <name evidence="1" type="ORF">V6N11_052214</name>
</gene>
<dbReference type="Proteomes" id="UP001396334">
    <property type="component" value="Unassembled WGS sequence"/>
</dbReference>
<accession>A0ABR2U9L4</accession>
<proteinExistence type="predicted"/>
<dbReference type="EMBL" id="JBBPBN010000001">
    <property type="protein sequence ID" value="KAK9046322.1"/>
    <property type="molecule type" value="Genomic_DNA"/>
</dbReference>
<organism evidence="1 2">
    <name type="scientific">Hibiscus sabdariffa</name>
    <name type="common">roselle</name>
    <dbReference type="NCBI Taxonomy" id="183260"/>
    <lineage>
        <taxon>Eukaryota</taxon>
        <taxon>Viridiplantae</taxon>
        <taxon>Streptophyta</taxon>
        <taxon>Embryophyta</taxon>
        <taxon>Tracheophyta</taxon>
        <taxon>Spermatophyta</taxon>
        <taxon>Magnoliopsida</taxon>
        <taxon>eudicotyledons</taxon>
        <taxon>Gunneridae</taxon>
        <taxon>Pentapetalae</taxon>
        <taxon>rosids</taxon>
        <taxon>malvids</taxon>
        <taxon>Malvales</taxon>
        <taxon>Malvaceae</taxon>
        <taxon>Malvoideae</taxon>
        <taxon>Hibiscus</taxon>
    </lineage>
</organism>
<sequence length="83" mass="9360">MGGRTEAVRWLRRTVGWDDVWIEWRVQIERVGCLGSLLEPAGRVGDQGSACVCHSPEDLIPVVIWTVGDRTAVIIRGWNQFRA</sequence>
<evidence type="ECO:0000313" key="2">
    <source>
        <dbReference type="Proteomes" id="UP001396334"/>
    </source>
</evidence>